<organism evidence="4 5">
    <name type="scientific">Flammeovirga yaeyamensis</name>
    <dbReference type="NCBI Taxonomy" id="367791"/>
    <lineage>
        <taxon>Bacteria</taxon>
        <taxon>Pseudomonadati</taxon>
        <taxon>Bacteroidota</taxon>
        <taxon>Cytophagia</taxon>
        <taxon>Cytophagales</taxon>
        <taxon>Flammeovirgaceae</taxon>
        <taxon>Flammeovirga</taxon>
    </lineage>
</organism>
<feature type="signal peptide" evidence="3">
    <location>
        <begin position="1"/>
        <end position="19"/>
    </location>
</feature>
<reference evidence="4 5" key="1">
    <citation type="submission" date="2021-05" db="EMBL/GenBank/DDBJ databases">
        <title>Comparative genomic studies on the polysaccharide-degrading batcterial strains of the Flammeovirga genus.</title>
        <authorList>
            <person name="Zewei F."/>
            <person name="Zheng Z."/>
            <person name="Yu L."/>
            <person name="Ruyue G."/>
            <person name="Yanhong M."/>
            <person name="Yuanyuan C."/>
            <person name="Jingyan G."/>
            <person name="Wenjun H."/>
        </authorList>
    </citation>
    <scope>NUCLEOTIDE SEQUENCE [LARGE SCALE GENOMIC DNA]</scope>
    <source>
        <strain evidence="4 5">NBRC:100898</strain>
    </source>
</reference>
<evidence type="ECO:0000313" key="5">
    <source>
        <dbReference type="Proteomes" id="UP000678679"/>
    </source>
</evidence>
<evidence type="ECO:0000256" key="1">
    <source>
        <dbReference type="ARBA" id="ARBA00005622"/>
    </source>
</evidence>
<sequence length="273" mass="32066">MKKLSSLFTLLFLSFFTFAQDQISLSSYDKNSIKSTYLNETRDYWVSLPLNYNDSTKYPVIYVLDAEWRFELINKIVFDQGANKIIQPSIVVGIPHIDWEKKRGVDLTFSQSRIEYDGEAVDSTWYNTENSGGALKFYNYLIKELMVNVGNRYSVNEHQTLIGHSYGGYFGGYILSMDHPYDVLHIYDPSIWFSDGEVTKKFTSYKRSNNVKVYLTYQPIPEFHKSKIEEFIKELKKDDNILLDVQFYKNETHNSLFLDSFYRGIKITNKFDE</sequence>
<dbReference type="EMBL" id="CP076133">
    <property type="protein sequence ID" value="QWG04404.1"/>
    <property type="molecule type" value="Genomic_DNA"/>
</dbReference>
<dbReference type="InterPro" id="IPR029058">
    <property type="entry name" value="AB_hydrolase_fold"/>
</dbReference>
<keyword evidence="3" id="KW-0732">Signal</keyword>
<feature type="chain" id="PRO_5044027409" description="Alpha/beta hydrolase" evidence="3">
    <location>
        <begin position="20"/>
        <end position="273"/>
    </location>
</feature>
<name>A0AAX1N9Z4_9BACT</name>
<keyword evidence="2" id="KW-0378">Hydrolase</keyword>
<dbReference type="Gene3D" id="3.40.50.1820">
    <property type="entry name" value="alpha/beta hydrolase"/>
    <property type="match status" value="1"/>
</dbReference>
<dbReference type="Proteomes" id="UP000678679">
    <property type="component" value="Chromosome 2"/>
</dbReference>
<dbReference type="PANTHER" id="PTHR40841:SF2">
    <property type="entry name" value="SIDEROPHORE-DEGRADING ESTERASE (EUROFUNG)"/>
    <property type="match status" value="1"/>
</dbReference>
<evidence type="ECO:0008006" key="6">
    <source>
        <dbReference type="Google" id="ProtNLM"/>
    </source>
</evidence>
<accession>A0AAX1N9Z4</accession>
<dbReference type="KEGG" id="fya:KMW28_26275"/>
<dbReference type="SUPFAM" id="SSF53474">
    <property type="entry name" value="alpha/beta-Hydrolases"/>
    <property type="match status" value="1"/>
</dbReference>
<evidence type="ECO:0000256" key="2">
    <source>
        <dbReference type="ARBA" id="ARBA00022801"/>
    </source>
</evidence>
<evidence type="ECO:0000256" key="3">
    <source>
        <dbReference type="SAM" id="SignalP"/>
    </source>
</evidence>
<dbReference type="PANTHER" id="PTHR40841">
    <property type="entry name" value="SIDEROPHORE TRIACETYLFUSARININE C ESTERASE"/>
    <property type="match status" value="1"/>
</dbReference>
<dbReference type="AlphaFoldDB" id="A0AAX1N9Z4"/>
<evidence type="ECO:0000313" key="4">
    <source>
        <dbReference type="EMBL" id="QWG04404.1"/>
    </source>
</evidence>
<dbReference type="InterPro" id="IPR052558">
    <property type="entry name" value="Siderophore_Hydrolase_D"/>
</dbReference>
<gene>
    <name evidence="4" type="ORF">KMW28_26275</name>
</gene>
<dbReference type="Pfam" id="PF00756">
    <property type="entry name" value="Esterase"/>
    <property type="match status" value="1"/>
</dbReference>
<comment type="similarity">
    <text evidence="1">Belongs to the esterase D family.</text>
</comment>
<dbReference type="GO" id="GO:0016788">
    <property type="term" value="F:hydrolase activity, acting on ester bonds"/>
    <property type="evidence" value="ECO:0007669"/>
    <property type="project" value="TreeGrafter"/>
</dbReference>
<dbReference type="RefSeq" id="WP_169663867.1">
    <property type="nucleotide sequence ID" value="NZ_CP076133.1"/>
</dbReference>
<keyword evidence="5" id="KW-1185">Reference proteome</keyword>
<proteinExistence type="inferred from homology"/>
<dbReference type="InterPro" id="IPR000801">
    <property type="entry name" value="Esterase-like"/>
</dbReference>
<protein>
    <recommendedName>
        <fullName evidence="6">Alpha/beta hydrolase</fullName>
    </recommendedName>
</protein>